<comment type="caution">
    <text evidence="3">The sequence shown here is derived from an EMBL/GenBank/DDBJ whole genome shotgun (WGS) entry which is preliminary data.</text>
</comment>
<feature type="domain" description="DUF6590" evidence="2">
    <location>
        <begin position="21"/>
        <end position="176"/>
    </location>
</feature>
<sequence>MPGSRPDDLLYEDFRKTKTPRKFFTLGKVFQTLWSEAADSANDVRSRAFTINSFGEPVHSKVRRFVVVKEGQLSCIAVPVTSYGGKGVAKRGVKKSDHTIIHCGKKAPLPAADELPNPALREAGMQPDPIRVDPDLSDKKLDEKSRVDFAKPSVIHHNVKVKSFGMVNRASLRHLHAQYRNVALEETPKPAPTFGSRSPSGAFAATTHSQSESMDTYRRAYHSLITNYWAASEALAVLAPYKALIDEAAEQRRSSVSAPATGSMLNGVDEEDEADDADAGDGAAYRVQYRGQYE</sequence>
<dbReference type="EMBL" id="JAVRRT010000007">
    <property type="protein sequence ID" value="KAK5170648.1"/>
    <property type="molecule type" value="Genomic_DNA"/>
</dbReference>
<dbReference type="RefSeq" id="XP_064659846.1">
    <property type="nucleotide sequence ID" value="XM_064802485.1"/>
</dbReference>
<protein>
    <recommendedName>
        <fullName evidence="2">DUF6590 domain-containing protein</fullName>
    </recommendedName>
</protein>
<organism evidence="3 4">
    <name type="scientific">Saxophila tyrrhenica</name>
    <dbReference type="NCBI Taxonomy" id="1690608"/>
    <lineage>
        <taxon>Eukaryota</taxon>
        <taxon>Fungi</taxon>
        <taxon>Dikarya</taxon>
        <taxon>Ascomycota</taxon>
        <taxon>Pezizomycotina</taxon>
        <taxon>Dothideomycetes</taxon>
        <taxon>Dothideomycetidae</taxon>
        <taxon>Mycosphaerellales</taxon>
        <taxon>Extremaceae</taxon>
        <taxon>Saxophila</taxon>
    </lineage>
</organism>
<dbReference type="AlphaFoldDB" id="A0AAV9PFN5"/>
<feature type="region of interest" description="Disordered" evidence="1">
    <location>
        <begin position="251"/>
        <end position="294"/>
    </location>
</feature>
<feature type="compositionally biased region" description="Acidic residues" evidence="1">
    <location>
        <begin position="268"/>
        <end position="279"/>
    </location>
</feature>
<name>A0AAV9PFN5_9PEZI</name>
<evidence type="ECO:0000259" key="2">
    <source>
        <dbReference type="Pfam" id="PF20233"/>
    </source>
</evidence>
<dbReference type="InterPro" id="IPR046497">
    <property type="entry name" value="DUF6590"/>
</dbReference>
<evidence type="ECO:0000256" key="1">
    <source>
        <dbReference type="SAM" id="MobiDB-lite"/>
    </source>
</evidence>
<accession>A0AAV9PFN5</accession>
<evidence type="ECO:0000313" key="4">
    <source>
        <dbReference type="Proteomes" id="UP001337655"/>
    </source>
</evidence>
<dbReference type="Proteomes" id="UP001337655">
    <property type="component" value="Unassembled WGS sequence"/>
</dbReference>
<dbReference type="PANTHER" id="PTHR35391:SF5">
    <property type="entry name" value="DUF6590 DOMAIN-CONTAINING PROTEIN"/>
    <property type="match status" value="1"/>
</dbReference>
<evidence type="ECO:0000313" key="3">
    <source>
        <dbReference type="EMBL" id="KAK5170648.1"/>
    </source>
</evidence>
<keyword evidence="4" id="KW-1185">Reference proteome</keyword>
<feature type="region of interest" description="Disordered" evidence="1">
    <location>
        <begin position="187"/>
        <end position="212"/>
    </location>
</feature>
<dbReference type="PANTHER" id="PTHR35391">
    <property type="entry name" value="C2H2-TYPE DOMAIN-CONTAINING PROTEIN-RELATED"/>
    <property type="match status" value="1"/>
</dbReference>
<dbReference type="GeneID" id="89926581"/>
<dbReference type="Pfam" id="PF20233">
    <property type="entry name" value="DUF6590"/>
    <property type="match status" value="1"/>
</dbReference>
<proteinExistence type="predicted"/>
<reference evidence="3 4" key="1">
    <citation type="submission" date="2023-08" db="EMBL/GenBank/DDBJ databases">
        <title>Black Yeasts Isolated from many extreme environments.</title>
        <authorList>
            <person name="Coleine C."/>
            <person name="Stajich J.E."/>
            <person name="Selbmann L."/>
        </authorList>
    </citation>
    <scope>NUCLEOTIDE SEQUENCE [LARGE SCALE GENOMIC DNA]</scope>
    <source>
        <strain evidence="3 4">CCFEE 5935</strain>
    </source>
</reference>
<feature type="compositionally biased region" description="Polar residues" evidence="1">
    <location>
        <begin position="254"/>
        <end position="264"/>
    </location>
</feature>
<gene>
    <name evidence="3" type="ORF">LTR77_005237</name>
</gene>